<organism evidence="1 2">
    <name type="scientific">Metamycoplasma canadense</name>
    <dbReference type="NCBI Taxonomy" id="29554"/>
    <lineage>
        <taxon>Bacteria</taxon>
        <taxon>Bacillati</taxon>
        <taxon>Mycoplasmatota</taxon>
        <taxon>Mycoplasmoidales</taxon>
        <taxon>Metamycoplasmataceae</taxon>
        <taxon>Metamycoplasma</taxon>
    </lineage>
</organism>
<proteinExistence type="predicted"/>
<dbReference type="HOGENOM" id="CLU_1979049_0_0_14"/>
<sequence length="126" mass="15028">MKLKYILTSEIDNQEKKVIETNFVNFIEKEEGKYVIFEFIDEKNMKCNLKISDDEVEISYAKQSFFMKKNQFINNKLIISETDFFDIQVYLIKVIISKELVSFTYDLLQNKSIIVRNTISLIFQNN</sequence>
<dbReference type="RefSeq" id="WP_045433355.1">
    <property type="nucleotide sequence ID" value="NZ_AP014631.1"/>
</dbReference>
<reference evidence="2" key="1">
    <citation type="journal article" date="2014" name="Genome Announc.">
        <title>Complete Genome Sequence of Mycoplasma canadense Strain HAZ 360_1 from Bovine Mastitic Milk in Japan.</title>
        <authorList>
            <person name="Hata E."/>
        </authorList>
    </citation>
    <scope>NUCLEOTIDE SEQUENCE [LARGE SCALE GENOMIC DNA]</scope>
    <source>
        <strain evidence="2">HAZ360_1</strain>
    </source>
</reference>
<keyword evidence="2" id="KW-1185">Reference proteome</keyword>
<name>A0A077L558_9BACT</name>
<evidence type="ECO:0000313" key="2">
    <source>
        <dbReference type="Proteomes" id="UP000031641"/>
    </source>
</evidence>
<dbReference type="OrthoDB" id="398766at2"/>
<accession>A0A077L558</accession>
<dbReference type="Proteomes" id="UP000031641">
    <property type="component" value="Chromosome"/>
</dbReference>
<gene>
    <name evidence="1" type="ORF">MCAN360_0169</name>
</gene>
<protein>
    <submittedName>
        <fullName evidence="1">Uncharacterized protein</fullName>
    </submittedName>
</protein>
<dbReference type="STRING" id="29554.MCAN360_0169"/>
<evidence type="ECO:0000313" key="1">
    <source>
        <dbReference type="EMBL" id="BAP39420.1"/>
    </source>
</evidence>
<dbReference type="EMBL" id="AP014631">
    <property type="protein sequence ID" value="BAP39420.1"/>
    <property type="molecule type" value="Genomic_DNA"/>
</dbReference>
<dbReference type="KEGG" id="mcan:MCAN360_0169"/>
<dbReference type="AlphaFoldDB" id="A0A077L558"/>